<dbReference type="InterPro" id="IPR003141">
    <property type="entry name" value="Pol/His_phosphatase_N"/>
</dbReference>
<organism evidence="9 10">
    <name type="scientific">Niastella koreensis (strain DSM 17620 / KACC 11465 / NBRC 106392 / GR20-10)</name>
    <dbReference type="NCBI Taxonomy" id="700598"/>
    <lineage>
        <taxon>Bacteria</taxon>
        <taxon>Pseudomonadati</taxon>
        <taxon>Bacteroidota</taxon>
        <taxon>Chitinophagia</taxon>
        <taxon>Chitinophagales</taxon>
        <taxon>Chitinophagaceae</taxon>
        <taxon>Niastella</taxon>
    </lineage>
</organism>
<keyword evidence="4 9" id="KW-0548">Nucleotidyltransferase</keyword>
<dbReference type="RefSeq" id="WP_014220778.1">
    <property type="nucleotide sequence ID" value="NC_016609.1"/>
</dbReference>
<reference evidence="9 10" key="1">
    <citation type="submission" date="2011-12" db="EMBL/GenBank/DDBJ databases">
        <title>The complete genome of Niastella koreensis GR20-10.</title>
        <authorList>
            <consortium name="US DOE Joint Genome Institute (JGI-PGF)"/>
            <person name="Lucas S."/>
            <person name="Han J."/>
            <person name="Lapidus A."/>
            <person name="Bruce D."/>
            <person name="Goodwin L."/>
            <person name="Pitluck S."/>
            <person name="Peters L."/>
            <person name="Kyrpides N."/>
            <person name="Mavromatis K."/>
            <person name="Ivanova N."/>
            <person name="Mikhailova N."/>
            <person name="Davenport K."/>
            <person name="Saunders E."/>
            <person name="Detter J.C."/>
            <person name="Tapia R."/>
            <person name="Han C."/>
            <person name="Land M."/>
            <person name="Hauser L."/>
            <person name="Markowitz V."/>
            <person name="Cheng J.-F."/>
            <person name="Hugenholtz P."/>
            <person name="Woyke T."/>
            <person name="Wu D."/>
            <person name="Tindall B."/>
            <person name="Pomrenke H."/>
            <person name="Brambilla E."/>
            <person name="Klenk H.-P."/>
            <person name="Eisen J.A."/>
        </authorList>
    </citation>
    <scope>NUCLEOTIDE SEQUENCE [LARGE SCALE GENOMIC DNA]</scope>
    <source>
        <strain evidence="10">DSM 17620 / KACC 11465 / NBRC 106392 / GR20-10</strain>
    </source>
</reference>
<dbReference type="InterPro" id="IPR004805">
    <property type="entry name" value="DnaE2/DnaE/PolC"/>
</dbReference>
<dbReference type="SUPFAM" id="SSF89550">
    <property type="entry name" value="PHP domain-like"/>
    <property type="match status" value="1"/>
</dbReference>
<sequence>MKKEQGTTMYLNCRTYFSLRYGTYSTEELVNTAADHGIHVLALTNINCTCDSWDFVNFCQQKDIKPVVGVEIRNEDTLLYLLLAKNNQGFACINEFLSFHLQQKKNFPEDASAYFQNNHDVYIIYPFDRKAAADLLPDEYLGILASELNKLFGTDWKKYEHKLVVRQPVTFQNKQYFNLHRLLRAIHKNMLLSKLPVEAQASPDETFVSPAALLEQFRQFPAIVTNTYKLLDTCRIVMDFKVDKNKKCFSATAEDDRVLLEKLATEGLIARYGSKNKAAHDRMQKELKIINDLGFNSYFLINWDMIRYAQSRGFYYVGRGSGANSIVAYCLRITDVDPIELNLYFERFLNPERTSPPDFDIDFSWTDRDDIMDYIFKRYGRKHVALLGSYTTFQHDATIMELGKVFGLPVEEIKSLQRAAQPADKIQRLIMQYGRLMKNFPNNISIHPCGMLVTEKPIYEYAALFMPPKGFATTQMDMFVAENIGINKFDVLSQRGLGHIKESLRLIRANKGIDVNIHDFHNFRHNPAIKDQIRKAETIGCFYIESPAMRQLLKKLRCDDYITLVAASSIIRPGVAQSGMMREYITRFHNRDKIVYLHPLFEEHLSETFGVMVFQEDVIKIAHYFAGLSLGEADILRRAMSGKYRSGNKFKHVKDKYMANCRELGHTDELAHEVWRQMESFAGYSFNKAHSASFAVESYMSLYLKTFFPKEFMVAVINNFGGFYSTELYFIELMKAGGIIHAPCINNSEVYTSIRGDEVYTGFVHIKSLQENSIQQIMEERKAGGAFLHLQDFIERTQIGLEQLNILVSVGAFRFTGKTKKQLLWEANFLQKKNKTHVPVSGSLFVEKPVEFTLPVLTDNAVDDLYDQKEILGFTLSNPFAMVDTDTENYIPARGIGNHLHKTITVLVYFIASKHVQTKNNDIMFFGTFIDKDLDWVDTVHFPETARNYPLHSGGFYKLTGRVVDDFGVYSIEARHMVKVGFKKRSYDTIK</sequence>
<dbReference type="GO" id="GO:0003887">
    <property type="term" value="F:DNA-directed DNA polymerase activity"/>
    <property type="evidence" value="ECO:0007669"/>
    <property type="project" value="UniProtKB-KW"/>
</dbReference>
<keyword evidence="3 9" id="KW-0808">Transferase</keyword>
<evidence type="ECO:0000256" key="4">
    <source>
        <dbReference type="ARBA" id="ARBA00022695"/>
    </source>
</evidence>
<evidence type="ECO:0000313" key="10">
    <source>
        <dbReference type="Proteomes" id="UP000005438"/>
    </source>
</evidence>
<proteinExistence type="predicted"/>
<dbReference type="InterPro" id="IPR011708">
    <property type="entry name" value="DNA_pol3_alpha_NTPase_dom"/>
</dbReference>
<accession>G8TL27</accession>
<dbReference type="KEGG" id="nko:Niako_4608"/>
<dbReference type="GO" id="GO:0008408">
    <property type="term" value="F:3'-5' exonuclease activity"/>
    <property type="evidence" value="ECO:0007669"/>
    <property type="project" value="InterPro"/>
</dbReference>
<dbReference type="AlphaFoldDB" id="G8TL27"/>
<dbReference type="EMBL" id="CP003178">
    <property type="protein sequence ID" value="AEW00866.1"/>
    <property type="molecule type" value="Genomic_DNA"/>
</dbReference>
<evidence type="ECO:0000259" key="8">
    <source>
        <dbReference type="SMART" id="SM00481"/>
    </source>
</evidence>
<dbReference type="Pfam" id="PF17657">
    <property type="entry name" value="DNA_pol3_finger"/>
    <property type="match status" value="1"/>
</dbReference>
<evidence type="ECO:0000256" key="1">
    <source>
        <dbReference type="ARBA" id="ARBA00012417"/>
    </source>
</evidence>
<dbReference type="InterPro" id="IPR016195">
    <property type="entry name" value="Pol/histidinol_Pase-like"/>
</dbReference>
<dbReference type="InterPro" id="IPR040982">
    <property type="entry name" value="DNA_pol3_finger"/>
</dbReference>
<evidence type="ECO:0000256" key="7">
    <source>
        <dbReference type="ARBA" id="ARBA00049244"/>
    </source>
</evidence>
<dbReference type="InterPro" id="IPR004013">
    <property type="entry name" value="PHP_dom"/>
</dbReference>
<dbReference type="Proteomes" id="UP000005438">
    <property type="component" value="Chromosome"/>
</dbReference>
<evidence type="ECO:0000313" key="9">
    <source>
        <dbReference type="EMBL" id="AEW00866.1"/>
    </source>
</evidence>
<dbReference type="EC" id="2.7.7.7" evidence="1"/>
<dbReference type="eggNOG" id="COG0587">
    <property type="taxonomic scope" value="Bacteria"/>
</dbReference>
<dbReference type="NCBIfam" id="TIGR00594">
    <property type="entry name" value="polc"/>
    <property type="match status" value="1"/>
</dbReference>
<dbReference type="STRING" id="700598.Niako_4608"/>
<comment type="catalytic activity">
    <reaction evidence="7">
        <text>DNA(n) + a 2'-deoxyribonucleoside 5'-triphosphate = DNA(n+1) + diphosphate</text>
        <dbReference type="Rhea" id="RHEA:22508"/>
        <dbReference type="Rhea" id="RHEA-COMP:17339"/>
        <dbReference type="Rhea" id="RHEA-COMP:17340"/>
        <dbReference type="ChEBI" id="CHEBI:33019"/>
        <dbReference type="ChEBI" id="CHEBI:61560"/>
        <dbReference type="ChEBI" id="CHEBI:173112"/>
        <dbReference type="EC" id="2.7.7.7"/>
    </reaction>
</comment>
<feature type="domain" description="Polymerase/histidinol phosphatase N-terminal" evidence="8">
    <location>
        <begin position="9"/>
        <end position="76"/>
    </location>
</feature>
<protein>
    <recommendedName>
        <fullName evidence="2">DNA polymerase III subunit alpha</fullName>
        <ecNumber evidence="1">2.7.7.7</ecNumber>
    </recommendedName>
</protein>
<name>G8TL27_NIAKG</name>
<evidence type="ECO:0000256" key="5">
    <source>
        <dbReference type="ARBA" id="ARBA00022705"/>
    </source>
</evidence>
<dbReference type="GO" id="GO:0006260">
    <property type="term" value="P:DNA replication"/>
    <property type="evidence" value="ECO:0007669"/>
    <property type="project" value="UniProtKB-KW"/>
</dbReference>
<dbReference type="HOGENOM" id="CLU_001600_0_1_10"/>
<dbReference type="PANTHER" id="PTHR32294:SF0">
    <property type="entry name" value="DNA POLYMERASE III SUBUNIT ALPHA"/>
    <property type="match status" value="1"/>
</dbReference>
<dbReference type="PANTHER" id="PTHR32294">
    <property type="entry name" value="DNA POLYMERASE III SUBUNIT ALPHA"/>
    <property type="match status" value="1"/>
</dbReference>
<dbReference type="Gene3D" id="3.20.20.140">
    <property type="entry name" value="Metal-dependent hydrolases"/>
    <property type="match status" value="2"/>
</dbReference>
<evidence type="ECO:0000256" key="2">
    <source>
        <dbReference type="ARBA" id="ARBA00019114"/>
    </source>
</evidence>
<dbReference type="Pfam" id="PF14579">
    <property type="entry name" value="HHH_6"/>
    <property type="match status" value="1"/>
</dbReference>
<evidence type="ECO:0000256" key="6">
    <source>
        <dbReference type="ARBA" id="ARBA00022932"/>
    </source>
</evidence>
<dbReference type="SMART" id="SM00481">
    <property type="entry name" value="POLIIIAc"/>
    <property type="match status" value="1"/>
</dbReference>
<evidence type="ECO:0000256" key="3">
    <source>
        <dbReference type="ARBA" id="ARBA00022679"/>
    </source>
</evidence>
<gene>
    <name evidence="9" type="ordered locus">Niako_4608</name>
</gene>
<dbReference type="Pfam" id="PF02811">
    <property type="entry name" value="PHP"/>
    <property type="match status" value="1"/>
</dbReference>
<keyword evidence="5" id="KW-0235">DNA replication</keyword>
<keyword evidence="6" id="KW-0239">DNA-directed DNA polymerase</keyword>
<dbReference type="PATRIC" id="fig|700598.3.peg.4718"/>
<dbReference type="InterPro" id="IPR029460">
    <property type="entry name" value="DNAPol_HHH"/>
</dbReference>
<dbReference type="Pfam" id="PF07733">
    <property type="entry name" value="DNA_pol3_alpha"/>
    <property type="match status" value="1"/>
</dbReference>
<dbReference type="Gene3D" id="1.10.150.870">
    <property type="match status" value="1"/>
</dbReference>